<feature type="domain" description="O-GlcNAc transferase C-terminal" evidence="6">
    <location>
        <begin position="416"/>
        <end position="593"/>
    </location>
</feature>
<comment type="pathway">
    <text evidence="1">Protein modification; protein glycosylation.</text>
</comment>
<dbReference type="Proteomes" id="UP000010480">
    <property type="component" value="Chromosome"/>
</dbReference>
<gene>
    <name evidence="7" type="ordered locus">Cyan10605_1209</name>
</gene>
<keyword evidence="8" id="KW-1185">Reference proteome</keyword>
<evidence type="ECO:0000259" key="6">
    <source>
        <dbReference type="Pfam" id="PF13844"/>
    </source>
</evidence>
<dbReference type="Gene3D" id="3.40.50.2000">
    <property type="entry name" value="Glycogen Phosphorylase B"/>
    <property type="match status" value="1"/>
</dbReference>
<proteinExistence type="predicted"/>
<dbReference type="PANTHER" id="PTHR44835">
    <property type="entry name" value="UDP-N-ACETYLGLUCOSAMINE--PEPTIDE N-ACETYLGLUCOSAMINYLTRANSFERASE SPINDLY-RELATED"/>
    <property type="match status" value="1"/>
</dbReference>
<evidence type="ECO:0000256" key="5">
    <source>
        <dbReference type="ARBA" id="ARBA00022803"/>
    </source>
</evidence>
<dbReference type="InterPro" id="IPR029489">
    <property type="entry name" value="OGT/SEC/SPY_C"/>
</dbReference>
<keyword evidence="5" id="KW-0802">TPR repeat</keyword>
<dbReference type="PATRIC" id="fig|755178.3.peg.1276"/>
<evidence type="ECO:0000313" key="8">
    <source>
        <dbReference type="Proteomes" id="UP000010480"/>
    </source>
</evidence>
<keyword evidence="2" id="KW-0328">Glycosyltransferase</keyword>
<protein>
    <recommendedName>
        <fullName evidence="6">O-GlcNAc transferase C-terminal domain-containing protein</fullName>
    </recommendedName>
</protein>
<dbReference type="STRING" id="755178.Cyan10605_1209"/>
<feature type="domain" description="O-GlcNAc transferase C-terminal" evidence="6">
    <location>
        <begin position="237"/>
        <end position="399"/>
    </location>
</feature>
<keyword evidence="4" id="KW-0677">Repeat</keyword>
<evidence type="ECO:0000256" key="2">
    <source>
        <dbReference type="ARBA" id="ARBA00022676"/>
    </source>
</evidence>
<dbReference type="InterPro" id="IPR051939">
    <property type="entry name" value="Glycosyltr_41/O-GlcNAc_trsf"/>
</dbReference>
<dbReference type="KEGG" id="can:Cyan10605_1209"/>
<dbReference type="PANTHER" id="PTHR44835:SF1">
    <property type="entry name" value="PROTEIN O-GLCNAC TRANSFERASE"/>
    <property type="match status" value="1"/>
</dbReference>
<evidence type="ECO:0000256" key="3">
    <source>
        <dbReference type="ARBA" id="ARBA00022679"/>
    </source>
</evidence>
<accession>K9Z4L1</accession>
<dbReference type="Pfam" id="PF13844">
    <property type="entry name" value="Glyco_transf_41"/>
    <property type="match status" value="2"/>
</dbReference>
<evidence type="ECO:0000256" key="1">
    <source>
        <dbReference type="ARBA" id="ARBA00004922"/>
    </source>
</evidence>
<organism evidence="7 8">
    <name type="scientific">Cyanobacterium aponinum (strain PCC 10605)</name>
    <dbReference type="NCBI Taxonomy" id="755178"/>
    <lineage>
        <taxon>Bacteria</taxon>
        <taxon>Bacillati</taxon>
        <taxon>Cyanobacteriota</taxon>
        <taxon>Cyanophyceae</taxon>
        <taxon>Oscillatoriophycideae</taxon>
        <taxon>Chroococcales</taxon>
        <taxon>Geminocystaceae</taxon>
        <taxon>Cyanobacterium</taxon>
    </lineage>
</organism>
<dbReference type="GO" id="GO:0016757">
    <property type="term" value="F:glycosyltransferase activity"/>
    <property type="evidence" value="ECO:0007669"/>
    <property type="project" value="UniProtKB-KW"/>
</dbReference>
<dbReference type="EMBL" id="CP003947">
    <property type="protein sequence ID" value="AFZ53328.1"/>
    <property type="molecule type" value="Genomic_DNA"/>
</dbReference>
<evidence type="ECO:0000256" key="4">
    <source>
        <dbReference type="ARBA" id="ARBA00022737"/>
    </source>
</evidence>
<reference evidence="8" key="1">
    <citation type="journal article" date="2013" name="Proc. Natl. Acad. Sci. U.S.A.">
        <title>Improving the coverage of the cyanobacterial phylum using diversity-driven genome sequencing.</title>
        <authorList>
            <person name="Shih P.M."/>
            <person name="Wu D."/>
            <person name="Latifi A."/>
            <person name="Axen S.D."/>
            <person name="Fewer D.P."/>
            <person name="Talla E."/>
            <person name="Calteau A."/>
            <person name="Cai F."/>
            <person name="Tandeau de Marsac N."/>
            <person name="Rippka R."/>
            <person name="Herdman M."/>
            <person name="Sivonen K."/>
            <person name="Coursin T."/>
            <person name="Laurent T."/>
            <person name="Goodwin L."/>
            <person name="Nolan M."/>
            <person name="Davenport K.W."/>
            <person name="Han C.S."/>
            <person name="Rubin E.M."/>
            <person name="Eisen J.A."/>
            <person name="Woyke T."/>
            <person name="Gugger M."/>
            <person name="Kerfeld C.A."/>
        </authorList>
    </citation>
    <scope>NUCLEOTIDE SEQUENCE [LARGE SCALE GENOMIC DNA]</scope>
    <source>
        <strain evidence="8">PCC 10605</strain>
    </source>
</reference>
<dbReference type="HOGENOM" id="CLU_022025_0_0_3"/>
<dbReference type="AlphaFoldDB" id="K9Z4L1"/>
<sequence length="617" mass="72424">MNYHQEIKQLLEAKKYQELISYLEDNIEDISQNQLSVNLFWDVIPQLLLVEREKALPLLRKGINFVNNIDECVKKLDHVYQLSKSKFPDFSIQLLELCIKIKPNDLYLEKNLTWHYLLLEDYQQALTLAQQIYTKADNLGLKVYLHYLIFEVITAGGMWDILPPYLEEFKINLYKTIESQVAPRFIEDVFVSITPPLIAREDNLSQNRFLQNQIAKLFTKETRAKYSSLILSLSKQTQVKKDNIKSTKKLKIGYISSAFRHNPVGYLSRWLLKYYDRDKFEVFIYLMSDYEDEITQQWFFKNATKYRKFPVANITEIVNQISQDELDILVDLDCLTNHRTSQVMTFKLAPIQASCLGLDSTGIPTIDYFIADSFVLPDNAQTYYQEKIWRLPNCYLAVDGFESGTPRLLSKVDGIVNEDAIIYWTIQTGWKKSEKSLRLQLKILKQVDNSYLFIQCNGNDKSIKKIVEQEGVDVNRIKLLPFVPLLNYRANFFLTNILLDNYPFNGATSTLDALWLNIPLVTRVGEQFHARQGYTFLKNLGITEGIAYTDEEYIQWGVKFGTDEELRKKVYWKLRQSKKTSPLWDAKQFTRDMEKAYQQMWEIYVSKQIKKESVEHE</sequence>
<dbReference type="eggNOG" id="COG3914">
    <property type="taxonomic scope" value="Bacteria"/>
</dbReference>
<name>K9Z4L1_CYAAP</name>
<keyword evidence="3" id="KW-0808">Transferase</keyword>
<evidence type="ECO:0000313" key="7">
    <source>
        <dbReference type="EMBL" id="AFZ53328.1"/>
    </source>
</evidence>
<dbReference type="Gene3D" id="3.40.50.11380">
    <property type="match status" value="1"/>
</dbReference>